<gene>
    <name evidence="7" type="ORF">NEOLI_005053</name>
</gene>
<dbReference type="GO" id="GO:0004174">
    <property type="term" value="F:electron-transferring-flavoprotein dehydrogenase activity"/>
    <property type="evidence" value="ECO:0007669"/>
    <property type="project" value="TreeGrafter"/>
</dbReference>
<dbReference type="STRING" id="1198029.A0A1U7LK43"/>
<comment type="similarity">
    <text evidence="1">Belongs to the FAD-dependent oxidoreductase family.</text>
</comment>
<dbReference type="GO" id="GO:0050660">
    <property type="term" value="F:flavin adenine dinucleotide binding"/>
    <property type="evidence" value="ECO:0007669"/>
    <property type="project" value="TreeGrafter"/>
</dbReference>
<dbReference type="OMA" id="WRSKYEK"/>
<keyword evidence="2" id="KW-0285">Flavoprotein</keyword>
<evidence type="ECO:0000256" key="4">
    <source>
        <dbReference type="ARBA" id="ARBA00023002"/>
    </source>
</evidence>
<proteinExistence type="inferred from homology"/>
<dbReference type="InterPro" id="IPR023753">
    <property type="entry name" value="FAD/NAD-binding_dom"/>
</dbReference>
<evidence type="ECO:0000256" key="5">
    <source>
        <dbReference type="SAM" id="Phobius"/>
    </source>
</evidence>
<keyword evidence="8" id="KW-1185">Reference proteome</keyword>
<keyword evidence="5" id="KW-1133">Transmembrane helix</keyword>
<evidence type="ECO:0000313" key="8">
    <source>
        <dbReference type="Proteomes" id="UP000186594"/>
    </source>
</evidence>
<dbReference type="Gene3D" id="3.50.50.100">
    <property type="match status" value="1"/>
</dbReference>
<keyword evidence="3" id="KW-0274">FAD</keyword>
<evidence type="ECO:0000259" key="6">
    <source>
        <dbReference type="Pfam" id="PF07992"/>
    </source>
</evidence>
<dbReference type="InterPro" id="IPR036188">
    <property type="entry name" value="FAD/NAD-bd_sf"/>
</dbReference>
<feature type="transmembrane region" description="Helical" evidence="5">
    <location>
        <begin position="7"/>
        <end position="25"/>
    </location>
</feature>
<dbReference type="PANTHER" id="PTHR43735:SF3">
    <property type="entry name" value="FERROPTOSIS SUPPRESSOR PROTEIN 1"/>
    <property type="match status" value="1"/>
</dbReference>
<organism evidence="7 8">
    <name type="scientific">Neolecta irregularis (strain DAH-3)</name>
    <dbReference type="NCBI Taxonomy" id="1198029"/>
    <lineage>
        <taxon>Eukaryota</taxon>
        <taxon>Fungi</taxon>
        <taxon>Dikarya</taxon>
        <taxon>Ascomycota</taxon>
        <taxon>Taphrinomycotina</taxon>
        <taxon>Neolectales</taxon>
        <taxon>Neolectaceae</taxon>
        <taxon>Neolecta</taxon>
    </lineage>
</organism>
<evidence type="ECO:0000256" key="2">
    <source>
        <dbReference type="ARBA" id="ARBA00022630"/>
    </source>
</evidence>
<evidence type="ECO:0000256" key="3">
    <source>
        <dbReference type="ARBA" id="ARBA00022827"/>
    </source>
</evidence>
<dbReference type="OrthoDB" id="202203at2759"/>
<evidence type="ECO:0000313" key="7">
    <source>
        <dbReference type="EMBL" id="OLL23009.1"/>
    </source>
</evidence>
<dbReference type="Pfam" id="PF07992">
    <property type="entry name" value="Pyr_redox_2"/>
    <property type="match status" value="1"/>
</dbReference>
<dbReference type="PANTHER" id="PTHR43735">
    <property type="entry name" value="APOPTOSIS-INDUCING FACTOR 1"/>
    <property type="match status" value="1"/>
</dbReference>
<evidence type="ECO:0000256" key="1">
    <source>
        <dbReference type="ARBA" id="ARBA00006442"/>
    </source>
</evidence>
<dbReference type="Proteomes" id="UP000186594">
    <property type="component" value="Unassembled WGS sequence"/>
</dbReference>
<feature type="domain" description="FAD/NAD(P)-binding" evidence="6">
    <location>
        <begin position="38"/>
        <end position="333"/>
    </location>
</feature>
<dbReference type="GO" id="GO:0005737">
    <property type="term" value="C:cytoplasm"/>
    <property type="evidence" value="ECO:0007669"/>
    <property type="project" value="TreeGrafter"/>
</dbReference>
<keyword evidence="5" id="KW-0472">Membrane</keyword>
<keyword evidence="4" id="KW-0560">Oxidoreductase</keyword>
<keyword evidence="5" id="KW-0812">Transmembrane</keyword>
<dbReference type="PRINTS" id="PR00411">
    <property type="entry name" value="PNDRDTASEI"/>
</dbReference>
<dbReference type="SUPFAM" id="SSF51905">
    <property type="entry name" value="FAD/NAD(P)-binding domain"/>
    <property type="match status" value="1"/>
</dbReference>
<comment type="caution">
    <text evidence="7">The sequence shown here is derived from an EMBL/GenBank/DDBJ whole genome shotgun (WGS) entry which is preliminary data.</text>
</comment>
<name>A0A1U7LK43_NEOID</name>
<sequence>MTDSQTVCIFISSTLFIPLLYYWFYSRPMSVPQERYKNIVVVGGSSGGANVVKHLRKSLPAEYRIILIDKSPKAYWPIASLRAAVQEGWQEKLYTPFTQIFAKGEPHIVIADTTVMDLEHDWVTIDPPHQELGSVIEFEYAVVATGAIYSTPCRPQKSVEETFEVLEKYRDGVKEADKIVIVGGGPVGIEFAGEILHQYPDKAVTLLHSGGQLVSNSAPQAFHKKLFRQLEAAGVEVILRVKADVQGLESGLQELHLHLNNGETISGDFLFLATGNKQDSSLFSKLDESLVEGNGAVKVTSTLQLPGYDNIFAVGDVTNTQEAKTSVTASAQAAVAAKNVVAKIKGRGLADYKVQTSLLMLVTFGPKGGAATTPVGVLGPLICSILKSRSLFIGMFERLYKA</sequence>
<protein>
    <submittedName>
        <fullName evidence="7">Apoptosis-inducing factor A</fullName>
    </submittedName>
</protein>
<dbReference type="EMBL" id="LXFE01002379">
    <property type="protein sequence ID" value="OLL23009.1"/>
    <property type="molecule type" value="Genomic_DNA"/>
</dbReference>
<dbReference type="PRINTS" id="PR00368">
    <property type="entry name" value="FADPNR"/>
</dbReference>
<accession>A0A1U7LK43</accession>
<reference evidence="7 8" key="1">
    <citation type="submission" date="2016-04" db="EMBL/GenBank/DDBJ databases">
        <title>Evolutionary innovation and constraint leading to complex multicellularity in the Ascomycota.</title>
        <authorList>
            <person name="Cisse O."/>
            <person name="Nguyen A."/>
            <person name="Hewitt D.A."/>
            <person name="Jedd G."/>
            <person name="Stajich J.E."/>
        </authorList>
    </citation>
    <scope>NUCLEOTIDE SEQUENCE [LARGE SCALE GENOMIC DNA]</scope>
    <source>
        <strain evidence="7 8">DAH-3</strain>
    </source>
</reference>
<dbReference type="AlphaFoldDB" id="A0A1U7LK43"/>